<name>A0ABV5YKK8_9ACTN</name>
<dbReference type="Gene3D" id="1.20.1260.10">
    <property type="match status" value="1"/>
</dbReference>
<dbReference type="PANTHER" id="PTHR36933:SF1">
    <property type="entry name" value="SLL0788 PROTEIN"/>
    <property type="match status" value="1"/>
</dbReference>
<protein>
    <submittedName>
        <fullName evidence="3">DUF305 domain-containing protein</fullName>
    </submittedName>
</protein>
<sequence>MSEHDAGPARERRRPGHWILAGLLVLTVAFGAGLLSGRRSARAPASPGAVDIGFCQSMSVHHAQAVLMAQEAVDRSRTPAIRLIARQILATQTQERGTMAGWLTLWNAPQLPSGPPMAWMAMSSSSTETDTRTPHGRMAPTMPGMATQADLGRLASADGKRFDVLFLQLMVRHHTGGIGMAIDAREHARLSAVRALAGAMAIHQAQENALMGQLLSARGAKPLPLTWPGPAPATRRWSCPPR</sequence>
<evidence type="ECO:0000256" key="1">
    <source>
        <dbReference type="SAM" id="Phobius"/>
    </source>
</evidence>
<gene>
    <name evidence="3" type="ORF">ACFFNX_22460</name>
</gene>
<accession>A0ABV5YKK8</accession>
<proteinExistence type="predicted"/>
<evidence type="ECO:0000313" key="4">
    <source>
        <dbReference type="Proteomes" id="UP001589627"/>
    </source>
</evidence>
<dbReference type="EMBL" id="JBHLZP010000169">
    <property type="protein sequence ID" value="MFB9834952.1"/>
    <property type="molecule type" value="Genomic_DNA"/>
</dbReference>
<keyword evidence="1" id="KW-1133">Transmembrane helix</keyword>
<reference evidence="3 4" key="1">
    <citation type="submission" date="2024-09" db="EMBL/GenBank/DDBJ databases">
        <authorList>
            <person name="Sun Q."/>
            <person name="Mori K."/>
        </authorList>
    </citation>
    <scope>NUCLEOTIDE SEQUENCE [LARGE SCALE GENOMIC DNA]</scope>
    <source>
        <strain evidence="3 4">TBRC 0563</strain>
    </source>
</reference>
<dbReference type="Proteomes" id="UP001589627">
    <property type="component" value="Unassembled WGS sequence"/>
</dbReference>
<comment type="caution">
    <text evidence="3">The sequence shown here is derived from an EMBL/GenBank/DDBJ whole genome shotgun (WGS) entry which is preliminary data.</text>
</comment>
<keyword evidence="1" id="KW-0812">Transmembrane</keyword>
<dbReference type="PANTHER" id="PTHR36933">
    <property type="entry name" value="SLL0788 PROTEIN"/>
    <property type="match status" value="1"/>
</dbReference>
<evidence type="ECO:0000313" key="3">
    <source>
        <dbReference type="EMBL" id="MFB9834952.1"/>
    </source>
</evidence>
<feature type="domain" description="DUF305" evidence="2">
    <location>
        <begin position="51"/>
        <end position="215"/>
    </location>
</feature>
<dbReference type="InterPro" id="IPR012347">
    <property type="entry name" value="Ferritin-like"/>
</dbReference>
<keyword evidence="4" id="KW-1185">Reference proteome</keyword>
<organism evidence="3 4">
    <name type="scientific">Actinoallomurus acaciae</name>
    <dbReference type="NCBI Taxonomy" id="502577"/>
    <lineage>
        <taxon>Bacteria</taxon>
        <taxon>Bacillati</taxon>
        <taxon>Actinomycetota</taxon>
        <taxon>Actinomycetes</taxon>
        <taxon>Streptosporangiales</taxon>
        <taxon>Thermomonosporaceae</taxon>
        <taxon>Actinoallomurus</taxon>
    </lineage>
</organism>
<dbReference type="Pfam" id="PF03713">
    <property type="entry name" value="DUF305"/>
    <property type="match status" value="1"/>
</dbReference>
<feature type="transmembrane region" description="Helical" evidence="1">
    <location>
        <begin position="16"/>
        <end position="35"/>
    </location>
</feature>
<keyword evidence="1" id="KW-0472">Membrane</keyword>
<evidence type="ECO:0000259" key="2">
    <source>
        <dbReference type="Pfam" id="PF03713"/>
    </source>
</evidence>
<dbReference type="InterPro" id="IPR005183">
    <property type="entry name" value="DUF305_CopM-like"/>
</dbReference>
<dbReference type="RefSeq" id="WP_378205517.1">
    <property type="nucleotide sequence ID" value="NZ_JBHLZP010000169.1"/>
</dbReference>